<evidence type="ECO:0000313" key="3">
    <source>
        <dbReference type="Proteomes" id="UP000541810"/>
    </source>
</evidence>
<name>A0A7X0H617_9BACT</name>
<feature type="chain" id="PRO_5030725637" evidence="1">
    <location>
        <begin position="32"/>
        <end position="139"/>
    </location>
</feature>
<dbReference type="Proteomes" id="UP000541810">
    <property type="component" value="Unassembled WGS sequence"/>
</dbReference>
<accession>A0A7X0H617</accession>
<dbReference type="EMBL" id="JACHGY010000001">
    <property type="protein sequence ID" value="MBB6429920.1"/>
    <property type="molecule type" value="Genomic_DNA"/>
</dbReference>
<evidence type="ECO:0000313" key="2">
    <source>
        <dbReference type="EMBL" id="MBB6429920.1"/>
    </source>
</evidence>
<organism evidence="2 3">
    <name type="scientific">Algisphaera agarilytica</name>
    <dbReference type="NCBI Taxonomy" id="1385975"/>
    <lineage>
        <taxon>Bacteria</taxon>
        <taxon>Pseudomonadati</taxon>
        <taxon>Planctomycetota</taxon>
        <taxon>Phycisphaerae</taxon>
        <taxon>Phycisphaerales</taxon>
        <taxon>Phycisphaeraceae</taxon>
        <taxon>Algisphaera</taxon>
    </lineage>
</organism>
<dbReference type="RefSeq" id="WP_184677472.1">
    <property type="nucleotide sequence ID" value="NZ_JACHGY010000001.1"/>
</dbReference>
<feature type="signal peptide" evidence="1">
    <location>
        <begin position="1"/>
        <end position="31"/>
    </location>
</feature>
<proteinExistence type="predicted"/>
<keyword evidence="2" id="KW-0449">Lipoprotein</keyword>
<gene>
    <name evidence="2" type="ORF">HNQ40_001726</name>
</gene>
<evidence type="ECO:0000256" key="1">
    <source>
        <dbReference type="SAM" id="SignalP"/>
    </source>
</evidence>
<keyword evidence="3" id="KW-1185">Reference proteome</keyword>
<comment type="caution">
    <text evidence="2">The sequence shown here is derived from an EMBL/GenBank/DDBJ whole genome shotgun (WGS) entry which is preliminary data.</text>
</comment>
<protein>
    <submittedName>
        <fullName evidence="2">Outer membrane lipoprotein-sorting protein</fullName>
    </submittedName>
</protein>
<dbReference type="AlphaFoldDB" id="A0A7X0H617"/>
<sequence>MNFKTLRNRASLPAIAFVATAVAGSSQTASADQAVERIQSIEQAHAVDTYQEQSTIKADLVIDFGPMHVEGTAWFTPSLGKIRLELVDGQVIVYDGKTAWLSPADAEIPGPPARFHVVTWPYFIAVPYKLDDAGTRHAA</sequence>
<keyword evidence="1" id="KW-0732">Signal</keyword>
<reference evidence="2 3" key="1">
    <citation type="submission" date="2020-08" db="EMBL/GenBank/DDBJ databases">
        <title>Genomic Encyclopedia of Type Strains, Phase IV (KMG-IV): sequencing the most valuable type-strain genomes for metagenomic binning, comparative biology and taxonomic classification.</title>
        <authorList>
            <person name="Goeker M."/>
        </authorList>
    </citation>
    <scope>NUCLEOTIDE SEQUENCE [LARGE SCALE GENOMIC DNA]</scope>
    <source>
        <strain evidence="2 3">DSM 103725</strain>
    </source>
</reference>